<organism evidence="1 2">
    <name type="scientific">Aliiroseovarius zhejiangensis</name>
    <dbReference type="NCBI Taxonomy" id="1632025"/>
    <lineage>
        <taxon>Bacteria</taxon>
        <taxon>Pseudomonadati</taxon>
        <taxon>Pseudomonadota</taxon>
        <taxon>Alphaproteobacteria</taxon>
        <taxon>Rhodobacterales</taxon>
        <taxon>Paracoccaceae</taxon>
        <taxon>Aliiroseovarius</taxon>
    </lineage>
</organism>
<comment type="caution">
    <text evidence="1">The sequence shown here is derived from an EMBL/GenBank/DDBJ whole genome shotgun (WGS) entry which is preliminary data.</text>
</comment>
<accession>A0ABQ3ILV9</accession>
<dbReference type="EMBL" id="BNCH01000001">
    <property type="protein sequence ID" value="GHE88203.1"/>
    <property type="molecule type" value="Genomic_DNA"/>
</dbReference>
<sequence>MGVTDISNLLAVAVNGVPLSAGPFSAITSVSVTDNSGFDSDSCNILIANSGLVQLFPLPQPGAEIAIWMGGLSVGLFVADNVQESGPPRAISITGQAKATGTTDTGTAPITQQKTRSWPSDMTLGDIVDVIAGENGLEPGATESAAAIAPGHLDQVDESDIALLTRVAAQHDLIAKPSGGVLFVGRKGEGITASGATVPLVPITSSMVSRWSVDRSLSDGAGSVVATYRDLDAASDIEVKAGDGEPVRRLRERFKDEATAQAAADAELNRSKRMKETLSMTLPGNPLVAADGRVLVAGLSLAALGEWIVKSVTHSVSSSGFTTSFSAERPPD</sequence>
<gene>
    <name evidence="1" type="ORF">GCM10016455_05410</name>
</gene>
<name>A0ABQ3ILV9_9RHOB</name>
<reference evidence="2" key="1">
    <citation type="journal article" date="2019" name="Int. J. Syst. Evol. Microbiol.">
        <title>The Global Catalogue of Microorganisms (GCM) 10K type strain sequencing project: providing services to taxonomists for standard genome sequencing and annotation.</title>
        <authorList>
            <consortium name="The Broad Institute Genomics Platform"/>
            <consortium name="The Broad Institute Genome Sequencing Center for Infectious Disease"/>
            <person name="Wu L."/>
            <person name="Ma J."/>
        </authorList>
    </citation>
    <scope>NUCLEOTIDE SEQUENCE [LARGE SCALE GENOMIC DNA]</scope>
    <source>
        <strain evidence="2">KCTC 42443</strain>
    </source>
</reference>
<keyword evidence="2" id="KW-1185">Reference proteome</keyword>
<dbReference type="SUPFAM" id="SSF69279">
    <property type="entry name" value="Phage tail proteins"/>
    <property type="match status" value="1"/>
</dbReference>
<dbReference type="Proteomes" id="UP000609802">
    <property type="component" value="Unassembled WGS sequence"/>
</dbReference>
<proteinExistence type="predicted"/>
<protein>
    <submittedName>
        <fullName evidence="1">Phage late control protein</fullName>
    </submittedName>
</protein>
<dbReference type="Pfam" id="PF05954">
    <property type="entry name" value="Phage_GPD"/>
    <property type="match status" value="1"/>
</dbReference>
<evidence type="ECO:0000313" key="2">
    <source>
        <dbReference type="Proteomes" id="UP000609802"/>
    </source>
</evidence>
<evidence type="ECO:0000313" key="1">
    <source>
        <dbReference type="EMBL" id="GHE88203.1"/>
    </source>
</evidence>